<protein>
    <recommendedName>
        <fullName evidence="5">Transmembrane protein</fullName>
    </recommendedName>
</protein>
<feature type="transmembrane region" description="Helical" evidence="2">
    <location>
        <begin position="701"/>
        <end position="722"/>
    </location>
</feature>
<accession>A0A8S1VNR5</accession>
<proteinExistence type="predicted"/>
<feature type="transmembrane region" description="Helical" evidence="2">
    <location>
        <begin position="473"/>
        <end position="497"/>
    </location>
</feature>
<feature type="transmembrane region" description="Helical" evidence="2">
    <location>
        <begin position="636"/>
        <end position="660"/>
    </location>
</feature>
<name>A0A8S1VNR5_PAROT</name>
<evidence type="ECO:0008006" key="5">
    <source>
        <dbReference type="Google" id="ProtNLM"/>
    </source>
</evidence>
<dbReference type="AlphaFoldDB" id="A0A8S1VNR5"/>
<dbReference type="EMBL" id="CAJJDP010000071">
    <property type="protein sequence ID" value="CAD8179084.1"/>
    <property type="molecule type" value="Genomic_DNA"/>
</dbReference>
<keyword evidence="2" id="KW-0812">Transmembrane</keyword>
<feature type="region of interest" description="Disordered" evidence="1">
    <location>
        <begin position="90"/>
        <end position="109"/>
    </location>
</feature>
<evidence type="ECO:0000313" key="3">
    <source>
        <dbReference type="EMBL" id="CAD8179084.1"/>
    </source>
</evidence>
<dbReference type="OMA" id="VYSEMYH"/>
<keyword evidence="2" id="KW-0472">Membrane</keyword>
<evidence type="ECO:0000313" key="4">
    <source>
        <dbReference type="Proteomes" id="UP000683925"/>
    </source>
</evidence>
<evidence type="ECO:0000256" key="1">
    <source>
        <dbReference type="SAM" id="MobiDB-lite"/>
    </source>
</evidence>
<evidence type="ECO:0000256" key="2">
    <source>
        <dbReference type="SAM" id="Phobius"/>
    </source>
</evidence>
<keyword evidence="4" id="KW-1185">Reference proteome</keyword>
<dbReference type="OrthoDB" id="311299at2759"/>
<feature type="compositionally biased region" description="Low complexity" evidence="1">
    <location>
        <begin position="90"/>
        <end position="100"/>
    </location>
</feature>
<keyword evidence="2" id="KW-1133">Transmembrane helix</keyword>
<comment type="caution">
    <text evidence="3">The sequence shown here is derived from an EMBL/GenBank/DDBJ whole genome shotgun (WGS) entry which is preliminary data.</text>
</comment>
<sequence>MNDQTSGGESPKEFALYFNTSDASGFEVCDEISQSDPTIFYRPINKDDGLIYEKISAQGMDYLIQHIKLYNYVNTKLKVLQNQQQQNDQLGQQSVVQGQEEGQGEGQEDDADTFIKQFHENDIVNSLINQITNYPQQNEVILRQQIKKQIFQFEKVYDNSVTFCLLYENQEQSEIDSQIEKFKQIFPDRKTNIVILINGKEKFKLKRGFKMENKIKENKCNICYTYEDKGCIFFVLNEEQSTIRLLNWIYRGIFKHFQPQYFYVGYLSILIDVEKFRLMDRMMVQPEYFGATGYYNLIHEQKVNTIFSLNYSFVGYMNFLNYQFQIDSLAKLKRFHNPFFSYYKWNELYTHLDSYIKELEIENQKGNLNLHLNPLLPYKMFKEAEKQFFSAGSNLGEKKIIQDNQAQMFLDLSNMMNYITQCNDYALTMHRVLYAILLDLRKFESKIKLAQILFLYTFSPYQAYFYLNISRSYIKIIIAILCPFLLFILLLLFVLLVQQYQIGVTIVKKQVRNLYFQLNKNDLYILFKSKIHEFKNVDQMDSQPITIEINKKKYIFEKLIQELPPHQSEERPRNAQSSHAQRSFMENNINSQEQRLVNERNDIEDTIQVQNSNLEKLYKLSIQSITEKKVDNFYELLFYATFLVEFICSAIVIANLIFTYGSNLIHDVQNEQHFVAIIGIIIFIFFFIVRNFGFKKDQYRASFLVPIFIFLNLLITTVYSEMYHQLRIKIKPKEYLEQVQKLSQYLCLNILLLIIFYIVETSMNFEGYIFSIIIFYNLTLYLIDSVFVICAILKGFFNKINLKDETEGQSIRMYETEVGFLENYKEIVGLYLKDLRQQQQNEIEKKPNPTESNPYVISKNTNHQDLIDAGEGDFVHDPANLNNSSEIN</sequence>
<feature type="transmembrane region" description="Helical" evidence="2">
    <location>
        <begin position="768"/>
        <end position="797"/>
    </location>
</feature>
<reference evidence="3" key="1">
    <citation type="submission" date="2021-01" db="EMBL/GenBank/DDBJ databases">
        <authorList>
            <consortium name="Genoscope - CEA"/>
            <person name="William W."/>
        </authorList>
    </citation>
    <scope>NUCLEOTIDE SEQUENCE</scope>
</reference>
<dbReference type="Proteomes" id="UP000683925">
    <property type="component" value="Unassembled WGS sequence"/>
</dbReference>
<organism evidence="3 4">
    <name type="scientific">Paramecium octaurelia</name>
    <dbReference type="NCBI Taxonomy" id="43137"/>
    <lineage>
        <taxon>Eukaryota</taxon>
        <taxon>Sar</taxon>
        <taxon>Alveolata</taxon>
        <taxon>Ciliophora</taxon>
        <taxon>Intramacronucleata</taxon>
        <taxon>Oligohymenophorea</taxon>
        <taxon>Peniculida</taxon>
        <taxon>Parameciidae</taxon>
        <taxon>Paramecium</taxon>
    </lineage>
</organism>
<feature type="transmembrane region" description="Helical" evidence="2">
    <location>
        <begin position="672"/>
        <end position="689"/>
    </location>
</feature>
<gene>
    <name evidence="3" type="ORF">POCTA_138.1.T0720114</name>
</gene>
<feature type="transmembrane region" description="Helical" evidence="2">
    <location>
        <begin position="742"/>
        <end position="759"/>
    </location>
</feature>